<dbReference type="Proteomes" id="UP000177745">
    <property type="component" value="Unassembled WGS sequence"/>
</dbReference>
<keyword evidence="1" id="KW-1133">Transmembrane helix</keyword>
<feature type="transmembrane region" description="Helical" evidence="1">
    <location>
        <begin position="6"/>
        <end position="31"/>
    </location>
</feature>
<accession>A0A1F8HAM1</accession>
<dbReference type="EMBL" id="MGKY01000007">
    <property type="protein sequence ID" value="OGN34018.1"/>
    <property type="molecule type" value="Genomic_DNA"/>
</dbReference>
<evidence type="ECO:0000313" key="2">
    <source>
        <dbReference type="EMBL" id="OGN34018.1"/>
    </source>
</evidence>
<name>A0A1F8HAM1_9BACT</name>
<dbReference type="AlphaFoldDB" id="A0A1F8HAM1"/>
<comment type="caution">
    <text evidence="2">The sequence shown here is derived from an EMBL/GenBank/DDBJ whole genome shotgun (WGS) entry which is preliminary data.</text>
</comment>
<evidence type="ECO:0000313" key="3">
    <source>
        <dbReference type="Proteomes" id="UP000177745"/>
    </source>
</evidence>
<evidence type="ECO:0000256" key="1">
    <source>
        <dbReference type="SAM" id="Phobius"/>
    </source>
</evidence>
<proteinExistence type="predicted"/>
<organism evidence="2 3">
    <name type="scientific">Candidatus Yanofskybacteria bacterium RIFCSPLOWO2_12_FULL_43_11b</name>
    <dbReference type="NCBI Taxonomy" id="1802710"/>
    <lineage>
        <taxon>Bacteria</taxon>
        <taxon>Candidatus Yanofskyibacteriota</taxon>
    </lineage>
</organism>
<reference evidence="2 3" key="1">
    <citation type="journal article" date="2016" name="Nat. Commun.">
        <title>Thousands of microbial genomes shed light on interconnected biogeochemical processes in an aquifer system.</title>
        <authorList>
            <person name="Anantharaman K."/>
            <person name="Brown C.T."/>
            <person name="Hug L.A."/>
            <person name="Sharon I."/>
            <person name="Castelle C.J."/>
            <person name="Probst A.J."/>
            <person name="Thomas B.C."/>
            <person name="Singh A."/>
            <person name="Wilkins M.J."/>
            <person name="Karaoz U."/>
            <person name="Brodie E.L."/>
            <person name="Williams K.H."/>
            <person name="Hubbard S.S."/>
            <person name="Banfield J.F."/>
        </authorList>
    </citation>
    <scope>NUCLEOTIDE SEQUENCE [LARGE SCALE GENOMIC DNA]</scope>
</reference>
<keyword evidence="1" id="KW-0812">Transmembrane</keyword>
<keyword evidence="1" id="KW-0472">Membrane</keyword>
<gene>
    <name evidence="2" type="ORF">A3G51_01440</name>
</gene>
<sequence>MYQEKGSILIFSVLMLGVILTVTLALGNIFLPRLKTSGEAINSTAAIYAADSALEWCLHEQRERLPSVSAPTMSTAATYVIYFGSGLASCVPAETPLNHRVVGTYGGVTRSLDLIED</sequence>
<protein>
    <submittedName>
        <fullName evidence="2">Uncharacterized protein</fullName>
    </submittedName>
</protein>